<name>A0ABP9AKP3_9ACTN</name>
<feature type="transmembrane region" description="Helical" evidence="1">
    <location>
        <begin position="77"/>
        <end position="99"/>
    </location>
</feature>
<keyword evidence="3" id="KW-1185">Reference proteome</keyword>
<keyword evidence="1" id="KW-1133">Transmembrane helix</keyword>
<comment type="caution">
    <text evidence="2">The sequence shown here is derived from an EMBL/GenBank/DDBJ whole genome shotgun (WGS) entry which is preliminary data.</text>
</comment>
<dbReference type="Pfam" id="PF06912">
    <property type="entry name" value="DUF1275"/>
    <property type="match status" value="1"/>
</dbReference>
<evidence type="ECO:0000313" key="2">
    <source>
        <dbReference type="EMBL" id="GAA4782805.1"/>
    </source>
</evidence>
<proteinExistence type="predicted"/>
<evidence type="ECO:0000313" key="3">
    <source>
        <dbReference type="Proteomes" id="UP001501147"/>
    </source>
</evidence>
<evidence type="ECO:0008006" key="4">
    <source>
        <dbReference type="Google" id="ProtNLM"/>
    </source>
</evidence>
<sequence>MVLLTLTTGMIEAVSFLVLGPVFAAVQTGNVLLLGFAIAGAPGISATVSGVSLAGFAFGAIAGSRLESAIDARGRRWFAGALVGEGLLLGAAALVIWRAGIESGPHGQVDGRHLAVIAMVACAMGARNVTSLRAPVADVPTTVTTRALTGLLIVLPPLASDSRVGGGAGSELRRAASVAAMFAGGLLGAWLLERAVHPALALAVPAALVLALGLGLAALRRGRVSVPG</sequence>
<protein>
    <recommendedName>
        <fullName evidence="4">DUF1275 domain-containing protein</fullName>
    </recommendedName>
</protein>
<feature type="transmembrane region" description="Helical" evidence="1">
    <location>
        <begin position="34"/>
        <end position="56"/>
    </location>
</feature>
<dbReference type="PANTHER" id="PTHR37488:SF2">
    <property type="entry name" value="DUF1275 DOMAIN-CONTAINING PROTEIN"/>
    <property type="match status" value="1"/>
</dbReference>
<dbReference type="PANTHER" id="PTHR37488">
    <property type="entry name" value="DUF1275 DOMAIN-CONTAINING PROTEIN"/>
    <property type="match status" value="1"/>
</dbReference>
<accession>A0ABP9AKP3</accession>
<organism evidence="2 3">
    <name type="scientific">Streptomyces sanyensis</name>
    <dbReference type="NCBI Taxonomy" id="568869"/>
    <lineage>
        <taxon>Bacteria</taxon>
        <taxon>Bacillati</taxon>
        <taxon>Actinomycetota</taxon>
        <taxon>Actinomycetes</taxon>
        <taxon>Kitasatosporales</taxon>
        <taxon>Streptomycetaceae</taxon>
        <taxon>Streptomyces</taxon>
    </lineage>
</organism>
<dbReference type="EMBL" id="BAABJV010000009">
    <property type="protein sequence ID" value="GAA4782805.1"/>
    <property type="molecule type" value="Genomic_DNA"/>
</dbReference>
<feature type="transmembrane region" description="Helical" evidence="1">
    <location>
        <begin position="111"/>
        <end position="129"/>
    </location>
</feature>
<keyword evidence="1" id="KW-0472">Membrane</keyword>
<reference evidence="3" key="1">
    <citation type="journal article" date="2019" name="Int. J. Syst. Evol. Microbiol.">
        <title>The Global Catalogue of Microorganisms (GCM) 10K type strain sequencing project: providing services to taxonomists for standard genome sequencing and annotation.</title>
        <authorList>
            <consortium name="The Broad Institute Genomics Platform"/>
            <consortium name="The Broad Institute Genome Sequencing Center for Infectious Disease"/>
            <person name="Wu L."/>
            <person name="Ma J."/>
        </authorList>
    </citation>
    <scope>NUCLEOTIDE SEQUENCE [LARGE SCALE GENOMIC DNA]</scope>
    <source>
        <strain evidence="3">JCM 18324</strain>
    </source>
</reference>
<gene>
    <name evidence="2" type="ORF">GCM10023329_36250</name>
</gene>
<dbReference type="Proteomes" id="UP001501147">
    <property type="component" value="Unassembled WGS sequence"/>
</dbReference>
<feature type="transmembrane region" description="Helical" evidence="1">
    <location>
        <begin position="175"/>
        <end position="192"/>
    </location>
</feature>
<evidence type="ECO:0000256" key="1">
    <source>
        <dbReference type="SAM" id="Phobius"/>
    </source>
</evidence>
<dbReference type="InterPro" id="IPR010699">
    <property type="entry name" value="DUF1275"/>
</dbReference>
<keyword evidence="1" id="KW-0812">Transmembrane</keyword>
<feature type="transmembrane region" description="Helical" evidence="1">
    <location>
        <begin position="199"/>
        <end position="219"/>
    </location>
</feature>